<name>A0A1I1AFX3_9CLOT</name>
<dbReference type="Proteomes" id="UP000198619">
    <property type="component" value="Unassembled WGS sequence"/>
</dbReference>
<dbReference type="STRING" id="84698.SAMN04488528_10365"/>
<evidence type="ECO:0000313" key="1">
    <source>
        <dbReference type="EMBL" id="SFB36894.1"/>
    </source>
</evidence>
<dbReference type="RefSeq" id="WP_090042697.1">
    <property type="nucleotide sequence ID" value="NZ_FOKI01000036.1"/>
</dbReference>
<accession>A0A1I1AFX3</accession>
<protein>
    <recommendedName>
        <fullName evidence="3">TusA-related sulfurtransferase</fullName>
    </recommendedName>
</protein>
<dbReference type="AlphaFoldDB" id="A0A1I1AFX3"/>
<evidence type="ECO:0000313" key="2">
    <source>
        <dbReference type="Proteomes" id="UP000198619"/>
    </source>
</evidence>
<gene>
    <name evidence="1" type="ORF">SAMN04488528_10365</name>
</gene>
<evidence type="ECO:0008006" key="3">
    <source>
        <dbReference type="Google" id="ProtNLM"/>
    </source>
</evidence>
<organism evidence="1 2">
    <name type="scientific">Clostridium frigidicarnis</name>
    <dbReference type="NCBI Taxonomy" id="84698"/>
    <lineage>
        <taxon>Bacteria</taxon>
        <taxon>Bacillati</taxon>
        <taxon>Bacillota</taxon>
        <taxon>Clostridia</taxon>
        <taxon>Eubacteriales</taxon>
        <taxon>Clostridiaceae</taxon>
        <taxon>Clostridium</taxon>
    </lineage>
</organism>
<dbReference type="EMBL" id="FOKI01000036">
    <property type="protein sequence ID" value="SFB36894.1"/>
    <property type="molecule type" value="Genomic_DNA"/>
</dbReference>
<keyword evidence="2" id="KW-1185">Reference proteome</keyword>
<proteinExistence type="predicted"/>
<reference evidence="1 2" key="1">
    <citation type="submission" date="2016-10" db="EMBL/GenBank/DDBJ databases">
        <authorList>
            <person name="de Groot N.N."/>
        </authorList>
    </citation>
    <scope>NUCLEOTIDE SEQUENCE [LARGE SCALE GENOMIC DNA]</scope>
    <source>
        <strain evidence="1 2">DSM 12271</strain>
    </source>
</reference>
<dbReference type="OrthoDB" id="1935443at2"/>
<sequence>MSDYRLDIKGTLNLSDFSNIYDYIGIVDYNDKFTLALNHIEEENIGIICEMLQKQSFSVNHIGQNEDGIYYIKACKS</sequence>